<gene>
    <name evidence="1" type="ORF">BJX63DRAFT_381480</name>
</gene>
<evidence type="ECO:0000313" key="1">
    <source>
        <dbReference type="EMBL" id="KAL2819698.1"/>
    </source>
</evidence>
<dbReference type="Proteomes" id="UP001610334">
    <property type="component" value="Unassembled WGS sequence"/>
</dbReference>
<protein>
    <submittedName>
        <fullName evidence="1">Uncharacterized protein</fullName>
    </submittedName>
</protein>
<comment type="caution">
    <text evidence="1">The sequence shown here is derived from an EMBL/GenBank/DDBJ whole genome shotgun (WGS) entry which is preliminary data.</text>
</comment>
<accession>A0ABR4HW28</accession>
<sequence>MSGPICDSDGTAVFPGRSAPCAHGISCRLFASAGTRSLAFAIEAFWRDPKTPSCSLRSA</sequence>
<organism evidence="1 2">
    <name type="scientific">Aspergillus granulosus</name>
    <dbReference type="NCBI Taxonomy" id="176169"/>
    <lineage>
        <taxon>Eukaryota</taxon>
        <taxon>Fungi</taxon>
        <taxon>Dikarya</taxon>
        <taxon>Ascomycota</taxon>
        <taxon>Pezizomycotina</taxon>
        <taxon>Eurotiomycetes</taxon>
        <taxon>Eurotiomycetidae</taxon>
        <taxon>Eurotiales</taxon>
        <taxon>Aspergillaceae</taxon>
        <taxon>Aspergillus</taxon>
        <taxon>Aspergillus subgen. Nidulantes</taxon>
    </lineage>
</organism>
<keyword evidence="2" id="KW-1185">Reference proteome</keyword>
<evidence type="ECO:0000313" key="2">
    <source>
        <dbReference type="Proteomes" id="UP001610334"/>
    </source>
</evidence>
<dbReference type="EMBL" id="JBFXLT010000009">
    <property type="protein sequence ID" value="KAL2819698.1"/>
    <property type="molecule type" value="Genomic_DNA"/>
</dbReference>
<reference evidence="1 2" key="1">
    <citation type="submission" date="2024-07" db="EMBL/GenBank/DDBJ databases">
        <title>Section-level genome sequencing and comparative genomics of Aspergillus sections Usti and Cavernicolus.</title>
        <authorList>
            <consortium name="Lawrence Berkeley National Laboratory"/>
            <person name="Nybo J.L."/>
            <person name="Vesth T.C."/>
            <person name="Theobald S."/>
            <person name="Frisvad J.C."/>
            <person name="Larsen T.O."/>
            <person name="Kjaerboelling I."/>
            <person name="Rothschild-Mancinelli K."/>
            <person name="Lyhne E.K."/>
            <person name="Kogle M.E."/>
            <person name="Barry K."/>
            <person name="Clum A."/>
            <person name="Na H."/>
            <person name="Ledsgaard L."/>
            <person name="Lin J."/>
            <person name="Lipzen A."/>
            <person name="Kuo A."/>
            <person name="Riley R."/>
            <person name="Mondo S."/>
            <person name="Labutti K."/>
            <person name="Haridas S."/>
            <person name="Pangalinan J."/>
            <person name="Salamov A.A."/>
            <person name="Simmons B.A."/>
            <person name="Magnuson J.K."/>
            <person name="Chen J."/>
            <person name="Drula E."/>
            <person name="Henrissat B."/>
            <person name="Wiebenga A."/>
            <person name="Lubbers R.J."/>
            <person name="Gomes A.C."/>
            <person name="Makela M.R."/>
            <person name="Stajich J."/>
            <person name="Grigoriev I.V."/>
            <person name="Mortensen U.H."/>
            <person name="De Vries R.P."/>
            <person name="Baker S.E."/>
            <person name="Andersen M.R."/>
        </authorList>
    </citation>
    <scope>NUCLEOTIDE SEQUENCE [LARGE SCALE GENOMIC DNA]</scope>
    <source>
        <strain evidence="1 2">CBS 588.65</strain>
    </source>
</reference>
<proteinExistence type="predicted"/>
<name>A0ABR4HW28_9EURO</name>